<dbReference type="EMBL" id="RJMB01000012">
    <property type="protein sequence ID" value="RNL84214.1"/>
    <property type="molecule type" value="Genomic_DNA"/>
</dbReference>
<keyword evidence="2" id="KW-1133">Transmembrane helix</keyword>
<name>A0A3N0E8Q9_9ACTN</name>
<dbReference type="SUPFAM" id="SSF141571">
    <property type="entry name" value="Pentapeptide repeat-like"/>
    <property type="match status" value="1"/>
</dbReference>
<protein>
    <submittedName>
        <fullName evidence="3">Pentapeptide repeat-containing protein</fullName>
    </submittedName>
</protein>
<dbReference type="Gene3D" id="2.160.20.80">
    <property type="entry name" value="E3 ubiquitin-protein ligase SopA"/>
    <property type="match status" value="1"/>
</dbReference>
<comment type="caution">
    <text evidence="3">The sequence shown here is derived from an EMBL/GenBank/DDBJ whole genome shotgun (WGS) entry which is preliminary data.</text>
</comment>
<keyword evidence="4" id="KW-1185">Reference proteome</keyword>
<gene>
    <name evidence="3" type="ORF">EFW17_13405</name>
</gene>
<dbReference type="InterPro" id="IPR001646">
    <property type="entry name" value="5peptide_repeat"/>
</dbReference>
<dbReference type="Pfam" id="PF13576">
    <property type="entry name" value="Pentapeptide_3"/>
    <property type="match status" value="1"/>
</dbReference>
<dbReference type="AlphaFoldDB" id="A0A3N0E8Q9"/>
<keyword evidence="2" id="KW-0472">Membrane</keyword>
<dbReference type="Proteomes" id="UP000269198">
    <property type="component" value="Unassembled WGS sequence"/>
</dbReference>
<reference evidence="3 4" key="1">
    <citation type="submission" date="2018-11" db="EMBL/GenBank/DDBJ databases">
        <title>The genome draft of YIM 96095.</title>
        <authorList>
            <person name="Tang S.-K."/>
            <person name="Chunyu W.-X."/>
            <person name="Feng Y.-Z."/>
        </authorList>
    </citation>
    <scope>NUCLEOTIDE SEQUENCE [LARGE SCALE GENOMIC DNA]</scope>
    <source>
        <strain evidence="3 4">YIM 96095</strain>
    </source>
</reference>
<feature type="compositionally biased region" description="Basic and acidic residues" evidence="1">
    <location>
        <begin position="406"/>
        <end position="422"/>
    </location>
</feature>
<accession>A0A3N0E8Q9</accession>
<keyword evidence="2" id="KW-0812">Transmembrane</keyword>
<evidence type="ECO:0000256" key="2">
    <source>
        <dbReference type="SAM" id="Phobius"/>
    </source>
</evidence>
<evidence type="ECO:0000313" key="3">
    <source>
        <dbReference type="EMBL" id="RNL84214.1"/>
    </source>
</evidence>
<feature type="region of interest" description="Disordered" evidence="1">
    <location>
        <begin position="404"/>
        <end position="430"/>
    </location>
</feature>
<feature type="transmembrane region" description="Helical" evidence="2">
    <location>
        <begin position="68"/>
        <end position="87"/>
    </location>
</feature>
<dbReference type="RefSeq" id="WP_123201708.1">
    <property type="nucleotide sequence ID" value="NZ_RJMB01000012.1"/>
</dbReference>
<evidence type="ECO:0000313" key="4">
    <source>
        <dbReference type="Proteomes" id="UP000269198"/>
    </source>
</evidence>
<dbReference type="OrthoDB" id="8440251at2"/>
<organism evidence="3 4">
    <name type="scientific">Halostreptopolyspora alba</name>
    <dbReference type="NCBI Taxonomy" id="2487137"/>
    <lineage>
        <taxon>Bacteria</taxon>
        <taxon>Bacillati</taxon>
        <taxon>Actinomycetota</taxon>
        <taxon>Actinomycetes</taxon>
        <taxon>Streptosporangiales</taxon>
        <taxon>Nocardiopsidaceae</taxon>
        <taxon>Halostreptopolyspora</taxon>
    </lineage>
</organism>
<proteinExistence type="predicted"/>
<feature type="transmembrane region" description="Helical" evidence="2">
    <location>
        <begin position="21"/>
        <end position="48"/>
    </location>
</feature>
<sequence length="430" mass="45587">MADPPSSPRPGRLRQLKELAQSLLGVIVAAWAVAVVVVALISAGTWAVLGFPPPELPEALAPRDMDAIATRAFAVVAGLGGTALLVIHYRRQRTTENGEQREATRLFNERFTAAYTELGSDHAAVRLGAVHSLAHLADDAPSRELRQSCIDVLCAYLRMPYQPAPEPLPEDATDEQRRDHQARSLTHASLREVRHTVIRTITAHLRDDAPRPWQGHDFDFTGTVFDGGDFTYAHFSGGTVDFTHATFSNGRVTFRHAHFSGGTVNFSDAHFSGGTVDFTHATFSGGRANFSGAHFSGGTVTYTAHFSGGTVNFSGAHFSGGTVTYTGARFSGGTVNFILARFSGGTVDFTHATFSNGRVTFSGAGFSGGTVTFGGVGLSSGPVPTPGGLVEATRRGVPGVVLLPPEWKESAEADKDEDHGSDGESASTDD</sequence>
<evidence type="ECO:0000256" key="1">
    <source>
        <dbReference type="SAM" id="MobiDB-lite"/>
    </source>
</evidence>